<evidence type="ECO:0000256" key="2">
    <source>
        <dbReference type="SAM" id="MobiDB-lite"/>
    </source>
</evidence>
<evidence type="ECO:0000313" key="4">
    <source>
        <dbReference type="EMBL" id="ACH69489.1"/>
    </source>
</evidence>
<dbReference type="Pfam" id="PF06771">
    <property type="entry name" value="Desmo_N"/>
    <property type="match status" value="1"/>
</dbReference>
<organismHost>
    <name type="scientific">Mythimna unipuncta</name>
    <name type="common">Armyworm moth</name>
    <name type="synonym">Pseudaletia unipuncta</name>
    <dbReference type="NCBI Taxonomy" id="103831"/>
</organismHost>
<dbReference type="OrthoDB" id="4589at10239"/>
<dbReference type="GeneID" id="8763999"/>
<feature type="domain" description="Viral desmoplakin N-terminal" evidence="3">
    <location>
        <begin position="4"/>
        <end position="77"/>
    </location>
</feature>
<protein>
    <submittedName>
        <fullName evidence="4">Desmoplakin</fullName>
    </submittedName>
</protein>
<feature type="region of interest" description="Disordered" evidence="2">
    <location>
        <begin position="517"/>
        <end position="547"/>
    </location>
</feature>
<dbReference type="RefSeq" id="YP_003422478.1">
    <property type="nucleotide sequence ID" value="NC_013772.1"/>
</dbReference>
<evidence type="ECO:0000313" key="5">
    <source>
        <dbReference type="Proteomes" id="UP000203623"/>
    </source>
</evidence>
<evidence type="ECO:0000256" key="1">
    <source>
        <dbReference type="SAM" id="Coils"/>
    </source>
</evidence>
<dbReference type="KEGG" id="vg:8763999"/>
<sequence length="663" mass="77038">MLTRYKGVDVNPHTVHNLIRTIVTKQSNTNDNDHALRSIIFSFRPDLSNSLLSTVNLLIRVLKDCNKKEVTYNYRYETNNHDEQHIAATTAPPSDIFIKMWRLHNVDREEACVLAAAVRDLCYAVLKHYDPKFDPDQDNSAASLLKLCTEVRYTKQYAYEESQAMNREVQDLEKDLLESRAKVAELLASFSNCKSEWEKKCHVAWENNQKSENEVARLQLLLLERDELVNSLQIKLAQLNDALESLEENNKLVGRDQMQRAKHIEDLTSTIKEQASRIHYLEQQSRDADQSNDTRLILLEKEYSERVRVLEQKHTMKLEEVTTELSLVKQHYVQQSTLAEELQQRLHKAEGQNKLLQAQSIDTHMNNSMAQTNLDNMQARLNNIMKENETLKKQIDTLQTINSQDVESNAELQSVNKKLKTDNDNVRLQLDVQTKKYDDLQKELEKALRENDENADTADRSYNLQKGELNRLEMELDSTVDKLKQVTEELRQAKTKIDEHEKTIEYCNYEIRALSSDKNPVTDNRPKISPQSKKKLETNKKTVFPETSKKSKLPIKHKLDTTNNTESLIQKIAKKTLTWDVNKLYGVKTQADLDKLISQITVTNKKHKDWPIYNKFLSCSNVELDRLKENPEFIGLDDDFKKLLLKQREIVDVPEQEGSLFSK</sequence>
<dbReference type="Proteomes" id="UP000203623">
    <property type="component" value="Genome"/>
</dbReference>
<feature type="coiled-coil region" evidence="1">
    <location>
        <begin position="155"/>
        <end position="189"/>
    </location>
</feature>
<keyword evidence="5" id="KW-1185">Reference proteome</keyword>
<proteinExistence type="predicted"/>
<feature type="coiled-coil region" evidence="1">
    <location>
        <begin position="229"/>
        <end position="284"/>
    </location>
</feature>
<accession>B6S708</accession>
<reference evidence="5" key="1">
    <citation type="submission" date="2008-04" db="EMBL/GenBank/DDBJ databases">
        <title>Genome sequence analysis of the Pseudaletia unipuncta granulovirus which was propagated in Pseudaletia separate larvae.</title>
        <authorList>
            <person name="Li Y."/>
            <person name="Tang P."/>
            <person name="Zhang Z."/>
            <person name="Zhang H."/>
            <person name="Qin Q."/>
        </authorList>
    </citation>
    <scope>NUCLEOTIDE SEQUENCE [LARGE SCALE GENOMIC DNA]</scope>
    <source>
        <strain evidence="5">Hawaiin</strain>
    </source>
</reference>
<dbReference type="EMBL" id="EU678671">
    <property type="protein sequence ID" value="ACH69489.1"/>
    <property type="molecule type" value="Genomic_DNA"/>
</dbReference>
<keyword evidence="1" id="KW-0175">Coiled coil</keyword>
<feature type="coiled-coil region" evidence="1">
    <location>
        <begin position="332"/>
        <end position="503"/>
    </location>
</feature>
<evidence type="ECO:0000259" key="3">
    <source>
        <dbReference type="Pfam" id="PF06771"/>
    </source>
</evidence>
<dbReference type="InterPro" id="IPR009615">
    <property type="entry name" value="Desmo_N"/>
</dbReference>
<name>B6S708_GVPU</name>
<organism evidence="4 5">
    <name type="scientific">Pseudalatia unipuncta granulosis virus</name>
    <name type="common">PuGV</name>
    <name type="synonym">Pseudalatia unipuncta granulovirus</name>
    <dbReference type="NCBI Taxonomy" id="36355"/>
    <lineage>
        <taxon>Viruses</taxon>
        <taxon>Viruses incertae sedis</taxon>
        <taxon>Naldaviricetes</taxon>
        <taxon>Lefavirales</taxon>
        <taxon>Baculoviridae</taxon>
        <taxon>Betabaculovirus</taxon>
        <taxon>Betabaculovirus myunipunctae</taxon>
    </lineage>
</organism>